<dbReference type="GO" id="GO:1990351">
    <property type="term" value="C:transporter complex"/>
    <property type="evidence" value="ECO:0007669"/>
    <property type="project" value="TreeGrafter"/>
</dbReference>
<gene>
    <name evidence="1" type="primary">lptD</name>
    <name evidence="1" type="ORF">KOR42_21000</name>
</gene>
<dbReference type="PANTHER" id="PTHR30189">
    <property type="entry name" value="LPS-ASSEMBLY PROTEIN"/>
    <property type="match status" value="1"/>
</dbReference>
<dbReference type="GO" id="GO:0009279">
    <property type="term" value="C:cell outer membrane"/>
    <property type="evidence" value="ECO:0007669"/>
    <property type="project" value="TreeGrafter"/>
</dbReference>
<keyword evidence="2" id="KW-1185">Reference proteome</keyword>
<dbReference type="EMBL" id="SIHI01000001">
    <property type="protein sequence ID" value="TWT58714.1"/>
    <property type="molecule type" value="Genomic_DNA"/>
</dbReference>
<dbReference type="AlphaFoldDB" id="A0A5C5X737"/>
<sequence>MLIASGVLRAQQTGSGHSVNFSKRVNFSNDENRSNGDPAVVHVQKPVNSQVHPVSIKSDYSLEFQDGKESARLIRGHIEVRQGQQVWSAPQGVVWKSPPDANGVERLVVYLEETPDLNASLVEPGHRETRPYFVVYLNSSAGLEFHHRSNSSLPSAIKDPVALRARERRSLEQGNIQLVQNEGAPFELLVPSLPTPQSPFRRRVTIGPRFLGERIYAKAEYSEDSIQPEYVITVTGGVNIVVDNVPLTIQGQTFLSRIDLTADKAVVWTDANRTGELSGFDIDETTPFEVYLEGNITVRQGANVIQASKAYYDVNQKRGLLVDAEIRTEIAQFDGTIRLRAAELRQLNDTRFHARNAWFTTSEFGKPKYRLEASDIFMEERPSLFPNAIDPQTGQPDPSTLWIESRNNRLFIEDVPVFAAPYLTGPAEDPRIPVSEVKGGYSGVFGAELETAWSLEGIFGWNLPEGTELNLEADYFSKRGPGVGLETEFDTIFPTFGAPMRHYGEGNLYYINDHGEDNLGLGRRDLPPPNDNRGRLLWRSRSEWNPFTSLTAETGVVFNNDRNFIEQYYEDEWDQDKDLQNRLILDHQINNTTASILGAIRSNNFSNQTDWFPRGDLTILGQPVFDTPVNWSSHSSIGYARLNQAESPPDPMADPFVPLDYFADSEGVVAMSRHELSLPLNAGPAKVVPYVLGEVAYWGEDLTGDEMTRWYGSAGVRGSIQFAKYMPYVRSSILGLNGLAHKVSLDADYYYAQSSADLEDIPQYNPFDEDAQERFRERFQVIEFGGVLPEVYDPRYYAVRSGSGRSVTDPYHELVDDQHAVRLSLGQRWQTKVGPPENPRTVDWMELDLGVTIFPDAVEDNFGETFGLLTGRYAWNVSPRTSLLASGAFDFFDMGQQVFNVGVLSQRSERGSFYVGYRNLTAGPIESQLLTGSASYVMSPNLYVATLGASYDIAEGIDRGQTFTVTRISENFLFHFGLGYDRSRDNVGVAVSLEPKFGSYGRGSMQLNSLLGIQ</sequence>
<organism evidence="1 2">
    <name type="scientific">Thalassoglobus neptunius</name>
    <dbReference type="NCBI Taxonomy" id="1938619"/>
    <lineage>
        <taxon>Bacteria</taxon>
        <taxon>Pseudomonadati</taxon>
        <taxon>Planctomycetota</taxon>
        <taxon>Planctomycetia</taxon>
        <taxon>Planctomycetales</taxon>
        <taxon>Planctomycetaceae</taxon>
        <taxon>Thalassoglobus</taxon>
    </lineage>
</organism>
<evidence type="ECO:0000313" key="1">
    <source>
        <dbReference type="EMBL" id="TWT58714.1"/>
    </source>
</evidence>
<evidence type="ECO:0000313" key="2">
    <source>
        <dbReference type="Proteomes" id="UP000317243"/>
    </source>
</evidence>
<name>A0A5C5X737_9PLAN</name>
<protein>
    <submittedName>
        <fullName evidence="1">LPS-assembly protein LptD</fullName>
    </submittedName>
</protein>
<dbReference type="Proteomes" id="UP000317243">
    <property type="component" value="Unassembled WGS sequence"/>
</dbReference>
<dbReference type="PANTHER" id="PTHR30189:SF1">
    <property type="entry name" value="LPS-ASSEMBLY PROTEIN LPTD"/>
    <property type="match status" value="1"/>
</dbReference>
<dbReference type="InterPro" id="IPR050218">
    <property type="entry name" value="LptD"/>
</dbReference>
<comment type="caution">
    <text evidence="1">The sequence shown here is derived from an EMBL/GenBank/DDBJ whole genome shotgun (WGS) entry which is preliminary data.</text>
</comment>
<accession>A0A5C5X737</accession>
<proteinExistence type="predicted"/>
<reference evidence="1 2" key="1">
    <citation type="submission" date="2019-02" db="EMBL/GenBank/DDBJ databases">
        <title>Deep-cultivation of Planctomycetes and their phenomic and genomic characterization uncovers novel biology.</title>
        <authorList>
            <person name="Wiegand S."/>
            <person name="Jogler M."/>
            <person name="Boedeker C."/>
            <person name="Pinto D."/>
            <person name="Vollmers J."/>
            <person name="Rivas-Marin E."/>
            <person name="Kohn T."/>
            <person name="Peeters S.H."/>
            <person name="Heuer A."/>
            <person name="Rast P."/>
            <person name="Oberbeckmann S."/>
            <person name="Bunk B."/>
            <person name="Jeske O."/>
            <person name="Meyerdierks A."/>
            <person name="Storesund J.E."/>
            <person name="Kallscheuer N."/>
            <person name="Luecker S."/>
            <person name="Lage O.M."/>
            <person name="Pohl T."/>
            <person name="Merkel B.J."/>
            <person name="Hornburger P."/>
            <person name="Mueller R.-W."/>
            <person name="Bruemmer F."/>
            <person name="Labrenz M."/>
            <person name="Spormann A.M."/>
            <person name="Op Den Camp H."/>
            <person name="Overmann J."/>
            <person name="Amann R."/>
            <person name="Jetten M.S.M."/>
            <person name="Mascher T."/>
            <person name="Medema M.H."/>
            <person name="Devos D.P."/>
            <person name="Kaster A.-K."/>
            <person name="Ovreas L."/>
            <person name="Rohde M."/>
            <person name="Galperin M.Y."/>
            <person name="Jogler C."/>
        </authorList>
    </citation>
    <scope>NUCLEOTIDE SEQUENCE [LARGE SCALE GENOMIC DNA]</scope>
    <source>
        <strain evidence="1 2">KOR42</strain>
    </source>
</reference>